<dbReference type="SUPFAM" id="SSF54427">
    <property type="entry name" value="NTF2-like"/>
    <property type="match status" value="2"/>
</dbReference>
<reference evidence="2 3" key="1">
    <citation type="submission" date="2020-07" db="EMBL/GenBank/DDBJ databases">
        <title>Characterization and genome sequencing of isolate MD1, a novel member within the family Lachnospiraceae.</title>
        <authorList>
            <person name="Rettenmaier R."/>
            <person name="Di Bello L."/>
            <person name="Zinser C."/>
            <person name="Scheitz K."/>
            <person name="Liebl W."/>
            <person name="Zverlov V."/>
        </authorList>
    </citation>
    <scope>NUCLEOTIDE SEQUENCE [LARGE SCALE GENOMIC DNA]</scope>
    <source>
        <strain evidence="2 3">MD1</strain>
    </source>
</reference>
<organism evidence="2 3">
    <name type="scientific">Variimorphobacter saccharofermentans</name>
    <dbReference type="NCBI Taxonomy" id="2755051"/>
    <lineage>
        <taxon>Bacteria</taxon>
        <taxon>Bacillati</taxon>
        <taxon>Bacillota</taxon>
        <taxon>Clostridia</taxon>
        <taxon>Lachnospirales</taxon>
        <taxon>Lachnospiraceae</taxon>
        <taxon>Variimorphobacter</taxon>
    </lineage>
</organism>
<protein>
    <submittedName>
        <fullName evidence="2">Nuclear transport factor 2 family protein</fullName>
    </submittedName>
</protein>
<proteinExistence type="predicted"/>
<dbReference type="Gene3D" id="3.10.450.50">
    <property type="match status" value="2"/>
</dbReference>
<dbReference type="Pfam" id="PF14534">
    <property type="entry name" value="DUF4440"/>
    <property type="match status" value="1"/>
</dbReference>
<keyword evidence="3" id="KW-1185">Reference proteome</keyword>
<dbReference type="InterPro" id="IPR027843">
    <property type="entry name" value="DUF4440"/>
</dbReference>
<dbReference type="InterPro" id="IPR032710">
    <property type="entry name" value="NTF2-like_dom_sf"/>
</dbReference>
<name>A0A839K4C8_9FIRM</name>
<feature type="domain" description="DUF4440" evidence="1">
    <location>
        <begin position="138"/>
        <end position="239"/>
    </location>
</feature>
<comment type="caution">
    <text evidence="2">The sequence shown here is derived from an EMBL/GenBank/DDBJ whole genome shotgun (WGS) entry which is preliminary data.</text>
</comment>
<evidence type="ECO:0000313" key="2">
    <source>
        <dbReference type="EMBL" id="MBB2184460.1"/>
    </source>
</evidence>
<dbReference type="EMBL" id="JACEGA010000001">
    <property type="protein sequence ID" value="MBB2184460.1"/>
    <property type="molecule type" value="Genomic_DNA"/>
</dbReference>
<accession>A0A839K4C8</accession>
<dbReference type="AlphaFoldDB" id="A0A839K4C8"/>
<dbReference type="Proteomes" id="UP000574276">
    <property type="component" value="Unassembled WGS sequence"/>
</dbReference>
<sequence>MSNNVQPIENDEVFCTMDQLNKDWLQAYNTDPKAIRNSYRENAVLFFDRENYIKGNQAICQFYSKNRNQIEQVKSIHTTYRVRLSENPDMVYEIGYMITEKYARYDFIIIWSNEEGTWLRELEVITLYASNSSDQEGIDAVRRKWVELANEHSPERLSTEVYAEDFTYYNRNTIYQGYDKLCEAYSYMKEPDFQIDLKKEFSVVVQPDLVYEMGKWMNSDYSGSYIIIWKKQQNGEWKIAFDSNW</sequence>
<evidence type="ECO:0000313" key="3">
    <source>
        <dbReference type="Proteomes" id="UP000574276"/>
    </source>
</evidence>
<gene>
    <name evidence="2" type="ORF">H0486_16385</name>
</gene>
<evidence type="ECO:0000259" key="1">
    <source>
        <dbReference type="Pfam" id="PF14534"/>
    </source>
</evidence>
<dbReference type="RefSeq" id="WP_228354035.1">
    <property type="nucleotide sequence ID" value="NZ_JACEGA010000001.1"/>
</dbReference>